<gene>
    <name evidence="5" type="ORF">CRP01_29685</name>
</gene>
<dbReference type="EMBL" id="PDUD01000035">
    <property type="protein sequence ID" value="PHN02978.1"/>
    <property type="molecule type" value="Genomic_DNA"/>
</dbReference>
<dbReference type="AlphaFoldDB" id="A0A2D0N3K9"/>
<name>A0A2D0N3K9_FLAN2</name>
<protein>
    <recommendedName>
        <fullName evidence="4">HTH araC/xylS-type domain-containing protein</fullName>
    </recommendedName>
</protein>
<comment type="caution">
    <text evidence="5">The sequence shown here is derived from an EMBL/GenBank/DDBJ whole genome shotgun (WGS) entry which is preliminary data.</text>
</comment>
<dbReference type="PANTHER" id="PTHR46796">
    <property type="entry name" value="HTH-TYPE TRANSCRIPTIONAL ACTIVATOR RHAS-RELATED"/>
    <property type="match status" value="1"/>
</dbReference>
<dbReference type="GO" id="GO:0003700">
    <property type="term" value="F:DNA-binding transcription factor activity"/>
    <property type="evidence" value="ECO:0007669"/>
    <property type="project" value="InterPro"/>
</dbReference>
<organism evidence="5 6">
    <name type="scientific">Flavilitoribacter nigricans (strain ATCC 23147 / DSM 23189 / NBRC 102662 / NCIMB 1420 / SS-2)</name>
    <name type="common">Lewinella nigricans</name>
    <dbReference type="NCBI Taxonomy" id="1122177"/>
    <lineage>
        <taxon>Bacteria</taxon>
        <taxon>Pseudomonadati</taxon>
        <taxon>Bacteroidota</taxon>
        <taxon>Saprospiria</taxon>
        <taxon>Saprospirales</taxon>
        <taxon>Lewinellaceae</taxon>
        <taxon>Flavilitoribacter</taxon>
    </lineage>
</organism>
<dbReference type="InterPro" id="IPR046532">
    <property type="entry name" value="DUF6597"/>
</dbReference>
<evidence type="ECO:0000259" key="4">
    <source>
        <dbReference type="PROSITE" id="PS01124"/>
    </source>
</evidence>
<dbReference type="PROSITE" id="PS01124">
    <property type="entry name" value="HTH_ARAC_FAMILY_2"/>
    <property type="match status" value="1"/>
</dbReference>
<evidence type="ECO:0000256" key="2">
    <source>
        <dbReference type="ARBA" id="ARBA00023125"/>
    </source>
</evidence>
<proteinExistence type="predicted"/>
<dbReference type="GO" id="GO:0043565">
    <property type="term" value="F:sequence-specific DNA binding"/>
    <property type="evidence" value="ECO:0007669"/>
    <property type="project" value="InterPro"/>
</dbReference>
<sequence length="286" mass="33328">MISFSSNNIIFWMAFPDYPVNLFVDHFVLMKGTPAGQPEERIFPNNKAEVFFNLGDHLRGYSNDSDQEFRLKESVVSGLRHTYFSFHPGHYFSMAGLRFTLFGFHHLFAIPAQHFTNQNFDAMDVWGREMELVRERLMETKSEAGRISVLQDWITNRISGASLPDMLQWKKVEEKLSTLREPVASFLEKNIGYSHKHSLQLIKEKAGLTPKMIEKVNRFNRSLRMLNQSTFVSWANLALDAGYADQSHFIREFGHFTGFTPAVYLKDKPRIYKLYRQLELPSEDQE</sequence>
<keyword evidence="6" id="KW-1185">Reference proteome</keyword>
<keyword evidence="3" id="KW-0804">Transcription</keyword>
<feature type="domain" description="HTH araC/xylS-type" evidence="4">
    <location>
        <begin position="187"/>
        <end position="267"/>
    </location>
</feature>
<dbReference type="SUPFAM" id="SSF46689">
    <property type="entry name" value="Homeodomain-like"/>
    <property type="match status" value="1"/>
</dbReference>
<accession>A0A2D0N3K9</accession>
<dbReference type="Proteomes" id="UP000223913">
    <property type="component" value="Unassembled WGS sequence"/>
</dbReference>
<evidence type="ECO:0000313" key="6">
    <source>
        <dbReference type="Proteomes" id="UP000223913"/>
    </source>
</evidence>
<dbReference type="InterPro" id="IPR050204">
    <property type="entry name" value="AraC_XylS_family_regulators"/>
</dbReference>
<dbReference type="Pfam" id="PF20240">
    <property type="entry name" value="DUF6597"/>
    <property type="match status" value="1"/>
</dbReference>
<evidence type="ECO:0000313" key="5">
    <source>
        <dbReference type="EMBL" id="PHN02978.1"/>
    </source>
</evidence>
<dbReference type="InterPro" id="IPR009057">
    <property type="entry name" value="Homeodomain-like_sf"/>
</dbReference>
<reference evidence="5 6" key="1">
    <citation type="submission" date="2017-10" db="EMBL/GenBank/DDBJ databases">
        <title>The draft genome sequence of Lewinella nigricans NBRC 102662.</title>
        <authorList>
            <person name="Wang K."/>
        </authorList>
    </citation>
    <scope>NUCLEOTIDE SEQUENCE [LARGE SCALE GENOMIC DNA]</scope>
    <source>
        <strain evidence="5 6">NBRC 102662</strain>
    </source>
</reference>
<keyword evidence="1" id="KW-0805">Transcription regulation</keyword>
<evidence type="ECO:0000256" key="3">
    <source>
        <dbReference type="ARBA" id="ARBA00023163"/>
    </source>
</evidence>
<evidence type="ECO:0000256" key="1">
    <source>
        <dbReference type="ARBA" id="ARBA00023015"/>
    </source>
</evidence>
<keyword evidence="2" id="KW-0238">DNA-binding</keyword>
<dbReference type="InterPro" id="IPR018060">
    <property type="entry name" value="HTH_AraC"/>
</dbReference>
<dbReference type="RefSeq" id="WP_099153694.1">
    <property type="nucleotide sequence ID" value="NZ_PDUD01000035.1"/>
</dbReference>
<dbReference type="OrthoDB" id="635259at2"/>
<dbReference type="Pfam" id="PF12833">
    <property type="entry name" value="HTH_18"/>
    <property type="match status" value="1"/>
</dbReference>
<dbReference type="Gene3D" id="1.10.10.60">
    <property type="entry name" value="Homeodomain-like"/>
    <property type="match status" value="1"/>
</dbReference>